<dbReference type="Proteomes" id="UP001169242">
    <property type="component" value="Unassembled WGS sequence"/>
</dbReference>
<reference evidence="1" key="1">
    <citation type="journal article" date="2023" name="Int. J. Syst. Evol. Microbiol.">
        <title>&lt;i&gt;Holtiella tumoricola&lt;/i&gt; gen. nov. sp. nov., isolated from a human clinical sample.</title>
        <authorList>
            <person name="Allen-Vercoe E."/>
            <person name="Daigneault M.C."/>
            <person name="Vancuren S.J."/>
            <person name="Cochrane K."/>
            <person name="O'Neal L.L."/>
            <person name="Sankaranarayanan K."/>
            <person name="Lawson P.A."/>
        </authorList>
    </citation>
    <scope>NUCLEOTIDE SEQUENCE</scope>
    <source>
        <strain evidence="1">CC70A</strain>
    </source>
</reference>
<evidence type="ECO:0000313" key="2">
    <source>
        <dbReference type="Proteomes" id="UP001169242"/>
    </source>
</evidence>
<comment type="caution">
    <text evidence="1">The sequence shown here is derived from an EMBL/GenBank/DDBJ whole genome shotgun (WGS) entry which is preliminary data.</text>
</comment>
<evidence type="ECO:0000313" key="1">
    <source>
        <dbReference type="EMBL" id="MDA3733736.1"/>
    </source>
</evidence>
<proteinExistence type="predicted"/>
<protein>
    <submittedName>
        <fullName evidence="1">Uncharacterized protein</fullName>
    </submittedName>
</protein>
<gene>
    <name evidence="1" type="ORF">PBV87_19885</name>
</gene>
<dbReference type="EMBL" id="JAQIFT010000068">
    <property type="protein sequence ID" value="MDA3733736.1"/>
    <property type="molecule type" value="Genomic_DNA"/>
</dbReference>
<dbReference type="AlphaFoldDB" id="A0AA42DRJ2"/>
<organism evidence="1 2">
    <name type="scientific">Holtiella tumoricola</name>
    <dbReference type="NCBI Taxonomy" id="3018743"/>
    <lineage>
        <taxon>Bacteria</taxon>
        <taxon>Bacillati</taxon>
        <taxon>Bacillota</taxon>
        <taxon>Clostridia</taxon>
        <taxon>Lachnospirales</taxon>
        <taxon>Cellulosilyticaceae</taxon>
        <taxon>Holtiella</taxon>
    </lineage>
</organism>
<keyword evidence="2" id="KW-1185">Reference proteome</keyword>
<sequence length="180" mass="21734">MLKEVLGFWQKQFIEWKTEFFSEPTPQNNPFAFEHEEVLQVASSYLMSYMEEEIDKVLYERQALIFTNNSKMPFKREDEEKVIHLKALLHFIETHLEMTLDEYEVAYLTYIFYNDVEEAIMHSILYHTLFNTIPYTEWNMYIVFEKLGTLLQAGQEIFISDLQELYAAYSCKKIWQYHMG</sequence>
<dbReference type="RefSeq" id="WP_053985387.1">
    <property type="nucleotide sequence ID" value="NZ_JAQIFT010000068.1"/>
</dbReference>
<accession>A0AA42DRJ2</accession>
<name>A0AA42DRJ2_9FIRM</name>